<organism evidence="2 3">
    <name type="scientific">Micromonas commoda (strain RCC299 / NOUM17 / CCMP2709)</name>
    <name type="common">Picoplanktonic green alga</name>
    <dbReference type="NCBI Taxonomy" id="296587"/>
    <lineage>
        <taxon>Eukaryota</taxon>
        <taxon>Viridiplantae</taxon>
        <taxon>Chlorophyta</taxon>
        <taxon>Mamiellophyceae</taxon>
        <taxon>Mamiellales</taxon>
        <taxon>Mamiellaceae</taxon>
        <taxon>Micromonas</taxon>
    </lineage>
</organism>
<feature type="compositionally biased region" description="Low complexity" evidence="1">
    <location>
        <begin position="209"/>
        <end position="225"/>
    </location>
</feature>
<feature type="region of interest" description="Disordered" evidence="1">
    <location>
        <begin position="203"/>
        <end position="226"/>
    </location>
</feature>
<dbReference type="AlphaFoldDB" id="C1FFD6"/>
<feature type="region of interest" description="Disordered" evidence="1">
    <location>
        <begin position="125"/>
        <end position="186"/>
    </location>
</feature>
<dbReference type="KEGG" id="mis:MICPUN_60478"/>
<evidence type="ECO:0000256" key="1">
    <source>
        <dbReference type="SAM" id="MobiDB-lite"/>
    </source>
</evidence>
<dbReference type="GeneID" id="8245445"/>
<feature type="compositionally biased region" description="Low complexity" evidence="1">
    <location>
        <begin position="35"/>
        <end position="49"/>
    </location>
</feature>
<evidence type="ECO:0000313" key="2">
    <source>
        <dbReference type="EMBL" id="ACO69067.1"/>
    </source>
</evidence>
<gene>
    <name evidence="2" type="ORF">MICPUN_60478</name>
</gene>
<accession>C1FFD6</accession>
<feature type="region of interest" description="Disordered" evidence="1">
    <location>
        <begin position="627"/>
        <end position="666"/>
    </location>
</feature>
<sequence length="666" mass="71225">MSAPGGASCLSFGRRAPPPAAAAPAGDRDPPRPSPSLAASSASSCADGAPKPRTAGLEADDDKRADGNGDDAELREILALAGIKLDDEPRDLFAPDVLRRVGEDAAAPVDPRVASAVDALHRRCFPEGEDGAPPSWWRPGWGDDVFPPNDPPSSVDPANGEETAGETNGTRDGTRVPFEDDDPADDWHKRVGAALRDLAALNDSHRAEPSASPPASASPQASTATGRDLDRMLGACKVVLAWYAGVLDEGHSCVPTPPLGTHVIRRRSIGDTDDLDDAHRAHMANLASTWKPGDPQPFSPGLPTSLYIQDQCSYHYDRVRTADHFLDGTKQRVRASVKVVIAPRVTSGGATNVVVDLSNAPPPMPPPRPRVGLQPKSFFDDPSDPDWCRDCVCFVELGGASGHPDFLRRLRGKGANPSVQESGTETEVYEFTPPGVLVGDFLRGPDDCQAVPWGRCTVECKSTGLRATLDCGVGEAEYIRVGAVSGAIKRDGTNVAMVLGNLRGVGFHVARLDSPPGTDAPPPTVAEVIPPDPTKAGEIPRGFRGLYVPGGYANRRLWHACADAARRNVDWDVEHEGDVDQRIHAYALFQMKQHWQRLEAAKVPLFLSTGIKGREMRYEFACVVADSPGPDQEPPLPRFWEDRKAPPLVDPEPDGLFNHPAAAPKG</sequence>
<evidence type="ECO:0000313" key="3">
    <source>
        <dbReference type="Proteomes" id="UP000002009"/>
    </source>
</evidence>
<dbReference type="InParanoid" id="C1FFD6"/>
<dbReference type="RefSeq" id="XP_002507809.1">
    <property type="nucleotide sequence ID" value="XM_002507763.1"/>
</dbReference>
<feature type="region of interest" description="Disordered" evidence="1">
    <location>
        <begin position="1"/>
        <end position="69"/>
    </location>
</feature>
<protein>
    <submittedName>
        <fullName evidence="2">Uncharacterized protein</fullName>
    </submittedName>
</protein>
<dbReference type="EMBL" id="CP001575">
    <property type="protein sequence ID" value="ACO69067.1"/>
    <property type="molecule type" value="Genomic_DNA"/>
</dbReference>
<name>C1FFD6_MICCC</name>
<reference evidence="2 3" key="1">
    <citation type="journal article" date="2009" name="Science">
        <title>Green evolution and dynamic adaptations revealed by genomes of the marine picoeukaryotes Micromonas.</title>
        <authorList>
            <person name="Worden A.Z."/>
            <person name="Lee J.H."/>
            <person name="Mock T."/>
            <person name="Rouze P."/>
            <person name="Simmons M.P."/>
            <person name="Aerts A.L."/>
            <person name="Allen A.E."/>
            <person name="Cuvelier M.L."/>
            <person name="Derelle E."/>
            <person name="Everett M.V."/>
            <person name="Foulon E."/>
            <person name="Grimwood J."/>
            <person name="Gundlach H."/>
            <person name="Henrissat B."/>
            <person name="Napoli C."/>
            <person name="McDonald S.M."/>
            <person name="Parker M.S."/>
            <person name="Rombauts S."/>
            <person name="Salamov A."/>
            <person name="Von Dassow P."/>
            <person name="Badger J.H."/>
            <person name="Coutinho P.M."/>
            <person name="Demir E."/>
            <person name="Dubchak I."/>
            <person name="Gentemann C."/>
            <person name="Eikrem W."/>
            <person name="Gready J.E."/>
            <person name="John U."/>
            <person name="Lanier W."/>
            <person name="Lindquist E.A."/>
            <person name="Lucas S."/>
            <person name="Mayer K.F."/>
            <person name="Moreau H."/>
            <person name="Not F."/>
            <person name="Otillar R."/>
            <person name="Panaud O."/>
            <person name="Pangilinan J."/>
            <person name="Paulsen I."/>
            <person name="Piegu B."/>
            <person name="Poliakov A."/>
            <person name="Robbens S."/>
            <person name="Schmutz J."/>
            <person name="Toulza E."/>
            <person name="Wyss T."/>
            <person name="Zelensky A."/>
            <person name="Zhou K."/>
            <person name="Armbrust E.V."/>
            <person name="Bhattacharya D."/>
            <person name="Goodenough U.W."/>
            <person name="Van de Peer Y."/>
            <person name="Grigoriev I.V."/>
        </authorList>
    </citation>
    <scope>NUCLEOTIDE SEQUENCE [LARGE SCALE GENOMIC DNA]</scope>
    <source>
        <strain evidence="3">RCC299 / NOUM17</strain>
    </source>
</reference>
<proteinExistence type="predicted"/>
<keyword evidence="3" id="KW-1185">Reference proteome</keyword>
<dbReference type="Proteomes" id="UP000002009">
    <property type="component" value="Chromosome 8"/>
</dbReference>
<dbReference type="OrthoDB" id="498086at2759"/>